<sequence>MSKSLLSVIRHNIPSHQPYVYGRCDPPALIPLLMNGVELEVECHLDTAFVKVSGLWHVHCVMVSKSCDFQIAVPMGEQVSFLFQDL</sequence>
<evidence type="ECO:0000313" key="1">
    <source>
        <dbReference type="EMBL" id="GMH04135.1"/>
    </source>
</evidence>
<organism evidence="1 2">
    <name type="scientific">Nepenthes gracilis</name>
    <name type="common">Slender pitcher plant</name>
    <dbReference type="NCBI Taxonomy" id="150966"/>
    <lineage>
        <taxon>Eukaryota</taxon>
        <taxon>Viridiplantae</taxon>
        <taxon>Streptophyta</taxon>
        <taxon>Embryophyta</taxon>
        <taxon>Tracheophyta</taxon>
        <taxon>Spermatophyta</taxon>
        <taxon>Magnoliopsida</taxon>
        <taxon>eudicotyledons</taxon>
        <taxon>Gunneridae</taxon>
        <taxon>Pentapetalae</taxon>
        <taxon>Caryophyllales</taxon>
        <taxon>Nepenthaceae</taxon>
        <taxon>Nepenthes</taxon>
    </lineage>
</organism>
<reference evidence="1" key="1">
    <citation type="submission" date="2023-05" db="EMBL/GenBank/DDBJ databases">
        <title>Nepenthes gracilis genome sequencing.</title>
        <authorList>
            <person name="Fukushima K."/>
        </authorList>
    </citation>
    <scope>NUCLEOTIDE SEQUENCE</scope>
    <source>
        <strain evidence="1">SING2019-196</strain>
    </source>
</reference>
<accession>A0AAD3S475</accession>
<evidence type="ECO:0000313" key="2">
    <source>
        <dbReference type="Proteomes" id="UP001279734"/>
    </source>
</evidence>
<dbReference type="AlphaFoldDB" id="A0AAD3S475"/>
<keyword evidence="2" id="KW-1185">Reference proteome</keyword>
<comment type="caution">
    <text evidence="1">The sequence shown here is derived from an EMBL/GenBank/DDBJ whole genome shotgun (WGS) entry which is preliminary data.</text>
</comment>
<proteinExistence type="predicted"/>
<protein>
    <submittedName>
        <fullName evidence="1">Uncharacterized protein</fullName>
    </submittedName>
</protein>
<name>A0AAD3S475_NEPGR</name>
<dbReference type="Proteomes" id="UP001279734">
    <property type="component" value="Unassembled WGS sequence"/>
</dbReference>
<dbReference type="PANTHER" id="PTHR46503">
    <property type="entry name" value="INTER-ALPHA-TRYPSIN INHIBITOR HEAVY CHAIN-LIKE PROTEIN"/>
    <property type="match status" value="1"/>
</dbReference>
<dbReference type="EMBL" id="BSYO01000004">
    <property type="protein sequence ID" value="GMH04135.1"/>
    <property type="molecule type" value="Genomic_DNA"/>
</dbReference>
<dbReference type="PANTHER" id="PTHR46503:SF1">
    <property type="entry name" value="INTER-ALPHA-TRYPSIN INHIBITOR HEAVY CHAIN-LIKE PROTEIN"/>
    <property type="match status" value="1"/>
</dbReference>
<gene>
    <name evidence="1" type="ORF">Nepgr_005974</name>
</gene>